<dbReference type="AlphaFoldDB" id="A0A1G7L4M4"/>
<reference evidence="2 3" key="1">
    <citation type="submission" date="2016-10" db="EMBL/GenBank/DDBJ databases">
        <authorList>
            <person name="de Groot N.N."/>
        </authorList>
    </citation>
    <scope>NUCLEOTIDE SEQUENCE [LARGE SCALE GENOMIC DNA]</scope>
    <source>
        <strain evidence="2 3">GAS232</strain>
    </source>
</reference>
<dbReference type="EMBL" id="LT629690">
    <property type="protein sequence ID" value="SDF44413.1"/>
    <property type="molecule type" value="Genomic_DNA"/>
</dbReference>
<accession>A0A1G7L4M4</accession>
<organism evidence="2 3">
    <name type="scientific">Terriglobus roseus</name>
    <dbReference type="NCBI Taxonomy" id="392734"/>
    <lineage>
        <taxon>Bacteria</taxon>
        <taxon>Pseudomonadati</taxon>
        <taxon>Acidobacteriota</taxon>
        <taxon>Terriglobia</taxon>
        <taxon>Terriglobales</taxon>
        <taxon>Acidobacteriaceae</taxon>
        <taxon>Terriglobus</taxon>
    </lineage>
</organism>
<sequence>MDVSQTNLPPDAGPSNEGSFESTRLSYVSSAHLAAAIAGEVEKTTRDREVVIAGASLFTDLTNLEAVDLELRQLTAAYSTLADSWNEAGHSRPKKNVVAKNASIASEEGKEALVAAPAAFTATHAVIDTGLELVKLFQKDVSTRGVDTKFDPLAFLIELGQALLNVEAKASKVWILDLFVPDENRDDDKSVLGLVKALQRAKAEAWSTIAPAVSALTALDVALEDAIRDADKERTKTLTQEMQQLRRDLQPVSGQLTLIDKRFGALEKRWMETDAASGLSILARLLRVESLRARDCLFLHAAVVASGGQIKTIRSLWRSLFSGQQIAFRGGAVVRWALLGHDKSFIAGGVKTGTTASRQ</sequence>
<gene>
    <name evidence="2" type="ORF">SAMN05444167_2427</name>
</gene>
<proteinExistence type="predicted"/>
<dbReference type="Proteomes" id="UP000182427">
    <property type="component" value="Chromosome I"/>
</dbReference>
<feature type="region of interest" description="Disordered" evidence="1">
    <location>
        <begin position="1"/>
        <end position="21"/>
    </location>
</feature>
<evidence type="ECO:0000313" key="2">
    <source>
        <dbReference type="EMBL" id="SDF44413.1"/>
    </source>
</evidence>
<evidence type="ECO:0000313" key="3">
    <source>
        <dbReference type="Proteomes" id="UP000182427"/>
    </source>
</evidence>
<evidence type="ECO:0000256" key="1">
    <source>
        <dbReference type="SAM" id="MobiDB-lite"/>
    </source>
</evidence>
<name>A0A1G7L4M4_9BACT</name>
<protein>
    <submittedName>
        <fullName evidence="2">Uncharacterized protein</fullName>
    </submittedName>
</protein>
<keyword evidence="3" id="KW-1185">Reference proteome</keyword>